<evidence type="ECO:0000313" key="1">
    <source>
        <dbReference type="EMBL" id="TQJ14946.1"/>
    </source>
</evidence>
<dbReference type="GO" id="GO:0032259">
    <property type="term" value="P:methylation"/>
    <property type="evidence" value="ECO:0007669"/>
    <property type="project" value="UniProtKB-KW"/>
</dbReference>
<dbReference type="EMBL" id="VFMO01000001">
    <property type="protein sequence ID" value="TQJ14946.1"/>
    <property type="molecule type" value="Genomic_DNA"/>
</dbReference>
<dbReference type="InterPro" id="IPR029063">
    <property type="entry name" value="SAM-dependent_MTases_sf"/>
</dbReference>
<dbReference type="AlphaFoldDB" id="A0A542EIA3"/>
<accession>A0A542EIA3</accession>
<organism evidence="1 2">
    <name type="scientific">Yimella lutea</name>
    <dbReference type="NCBI Taxonomy" id="587872"/>
    <lineage>
        <taxon>Bacteria</taxon>
        <taxon>Bacillati</taxon>
        <taxon>Actinomycetota</taxon>
        <taxon>Actinomycetes</taxon>
        <taxon>Micrococcales</taxon>
        <taxon>Dermacoccaceae</taxon>
        <taxon>Yimella</taxon>
    </lineage>
</organism>
<gene>
    <name evidence="1" type="ORF">FB459_2462</name>
</gene>
<evidence type="ECO:0000313" key="2">
    <source>
        <dbReference type="Proteomes" id="UP000320806"/>
    </source>
</evidence>
<sequence length="261" mass="27859">MLQQCTACGHLTRDLAAAPAAHRDQAYGGEPTLDKARLALTYREMVRSSVPDSVFEIGFGTGSMLRRFLDVGATVAGADPDQLGLRVDEVVRQHGDLYACPVEEIPHGSVAVDLVFGIHVLEHVIDPAKTLRIAHALLKPGGQVQFFTPAGDSAGLTAYGSAWWMLEDPTHVRFFTAASAEQALRAAGFIDIEVRRPLLDSLSTDIASVARRFARKSTPHGVLASKAVLGAAAATAPLVIAGRAVVPAMRPTLQLIARRPR</sequence>
<dbReference type="Gene3D" id="3.40.50.150">
    <property type="entry name" value="Vaccinia Virus protein VP39"/>
    <property type="match status" value="1"/>
</dbReference>
<comment type="caution">
    <text evidence="1">The sequence shown here is derived from an EMBL/GenBank/DDBJ whole genome shotgun (WGS) entry which is preliminary data.</text>
</comment>
<dbReference type="SUPFAM" id="SSF53335">
    <property type="entry name" value="S-adenosyl-L-methionine-dependent methyltransferases"/>
    <property type="match status" value="1"/>
</dbReference>
<dbReference type="CDD" id="cd02440">
    <property type="entry name" value="AdoMet_MTases"/>
    <property type="match status" value="1"/>
</dbReference>
<proteinExistence type="predicted"/>
<keyword evidence="1" id="KW-0489">Methyltransferase</keyword>
<protein>
    <submittedName>
        <fullName evidence="1">Methyltransferase family protein</fullName>
    </submittedName>
</protein>
<dbReference type="Proteomes" id="UP000320806">
    <property type="component" value="Unassembled WGS sequence"/>
</dbReference>
<keyword evidence="1" id="KW-0808">Transferase</keyword>
<name>A0A542EIA3_9MICO</name>
<dbReference type="RefSeq" id="WP_246092422.1">
    <property type="nucleotide sequence ID" value="NZ_BAABCI010000006.1"/>
</dbReference>
<dbReference type="Pfam" id="PF13489">
    <property type="entry name" value="Methyltransf_23"/>
    <property type="match status" value="1"/>
</dbReference>
<reference evidence="1 2" key="1">
    <citation type="submission" date="2019-06" db="EMBL/GenBank/DDBJ databases">
        <title>Sequencing the genomes of 1000 actinobacteria strains.</title>
        <authorList>
            <person name="Klenk H.-P."/>
        </authorList>
    </citation>
    <scope>NUCLEOTIDE SEQUENCE [LARGE SCALE GENOMIC DNA]</scope>
    <source>
        <strain evidence="1 2">DSM 19828</strain>
    </source>
</reference>
<dbReference type="GO" id="GO:0008168">
    <property type="term" value="F:methyltransferase activity"/>
    <property type="evidence" value="ECO:0007669"/>
    <property type="project" value="UniProtKB-KW"/>
</dbReference>
<keyword evidence="2" id="KW-1185">Reference proteome</keyword>